<proteinExistence type="predicted"/>
<reference evidence="2" key="2">
    <citation type="submission" date="2013-10" db="EMBL/GenBank/DDBJ databases">
        <authorList>
            <person name="Aslett M."/>
        </authorList>
    </citation>
    <scope>NUCLEOTIDE SEQUENCE [LARGE SCALE GENOMIC DNA]</scope>
    <source>
        <strain evidence="2">Houghton</strain>
    </source>
</reference>
<feature type="region of interest" description="Disordered" evidence="1">
    <location>
        <begin position="19"/>
        <end position="46"/>
    </location>
</feature>
<gene>
    <name evidence="2" type="ORF">EPH_0067900</name>
</gene>
<evidence type="ECO:0000256" key="1">
    <source>
        <dbReference type="SAM" id="MobiDB-lite"/>
    </source>
</evidence>
<keyword evidence="3" id="KW-1185">Reference proteome</keyword>
<organism evidence="2 3">
    <name type="scientific">Eimeria praecox</name>
    <dbReference type="NCBI Taxonomy" id="51316"/>
    <lineage>
        <taxon>Eukaryota</taxon>
        <taxon>Sar</taxon>
        <taxon>Alveolata</taxon>
        <taxon>Apicomplexa</taxon>
        <taxon>Conoidasida</taxon>
        <taxon>Coccidia</taxon>
        <taxon>Eucoccidiorida</taxon>
        <taxon>Eimeriorina</taxon>
        <taxon>Eimeriidae</taxon>
        <taxon>Eimeria</taxon>
    </lineage>
</organism>
<dbReference type="Proteomes" id="UP000018201">
    <property type="component" value="Unassembled WGS sequence"/>
</dbReference>
<evidence type="ECO:0000313" key="3">
    <source>
        <dbReference type="Proteomes" id="UP000018201"/>
    </source>
</evidence>
<dbReference type="EMBL" id="HG708604">
    <property type="protein sequence ID" value="CDI87904.1"/>
    <property type="molecule type" value="Genomic_DNA"/>
</dbReference>
<feature type="compositionally biased region" description="Basic and acidic residues" evidence="1">
    <location>
        <begin position="36"/>
        <end position="46"/>
    </location>
</feature>
<evidence type="ECO:0000313" key="2">
    <source>
        <dbReference type="EMBL" id="CDI87904.1"/>
    </source>
</evidence>
<protein>
    <submittedName>
        <fullName evidence="2">Uncharacterized protein</fullName>
    </submittedName>
</protein>
<dbReference type="OrthoDB" id="1700726at2759"/>
<dbReference type="AlphaFoldDB" id="U6HBC8"/>
<sequence length="113" mass="13057">MKTVVSDGECLVKLFDALQQQQRGKDQQQEQQQQREGQHEDQHEEQQHDIVLECVITLDKVSDEQKEKAEALKIRLLSWEDLLELGRANMVPLSDELQPTLESLHTICYTSGK</sequence>
<name>U6HBC8_9EIME</name>
<reference evidence="2" key="1">
    <citation type="submission" date="2013-10" db="EMBL/GenBank/DDBJ databases">
        <title>Genomic analysis of the causative agents of coccidiosis in chickens.</title>
        <authorList>
            <person name="Reid A.J."/>
            <person name="Blake D."/>
            <person name="Billington K."/>
            <person name="Browne H."/>
            <person name="Dunn M."/>
            <person name="Hung S."/>
            <person name="Kawahara F."/>
            <person name="Miranda-Saavedra D."/>
            <person name="Mourier T."/>
            <person name="Nagra H."/>
            <person name="Otto T.D."/>
            <person name="Rawlings N."/>
            <person name="Sanchez A."/>
            <person name="Sanders M."/>
            <person name="Subramaniam C."/>
            <person name="Tay Y."/>
            <person name="Dear P."/>
            <person name="Doerig C."/>
            <person name="Gruber A."/>
            <person name="Parkinson J."/>
            <person name="Shirley M."/>
            <person name="Wan K.L."/>
            <person name="Berriman M."/>
            <person name="Tomley F."/>
            <person name="Pain A."/>
        </authorList>
    </citation>
    <scope>NUCLEOTIDE SEQUENCE [LARGE SCALE GENOMIC DNA]</scope>
    <source>
        <strain evidence="2">Houghton</strain>
    </source>
</reference>
<dbReference type="VEuPathDB" id="ToxoDB:EPH_0067900"/>
<accession>U6HBC8</accession>